<evidence type="ECO:0000259" key="3">
    <source>
        <dbReference type="Pfam" id="PF01171"/>
    </source>
</evidence>
<evidence type="ECO:0000313" key="4">
    <source>
        <dbReference type="EMBL" id="HIV99742.1"/>
    </source>
</evidence>
<dbReference type="InterPro" id="IPR011063">
    <property type="entry name" value="TilS/TtcA_N"/>
</dbReference>
<dbReference type="Pfam" id="PF01171">
    <property type="entry name" value="ATP_bind_3"/>
    <property type="match status" value="1"/>
</dbReference>
<feature type="region of interest" description="Disordered" evidence="2">
    <location>
        <begin position="245"/>
        <end position="266"/>
    </location>
</feature>
<dbReference type="AlphaFoldDB" id="A0A9D1PWC2"/>
<dbReference type="PIRSF" id="PIRSF004976">
    <property type="entry name" value="ATPase_YdaO"/>
    <property type="match status" value="1"/>
</dbReference>
<dbReference type="InterPro" id="IPR014729">
    <property type="entry name" value="Rossmann-like_a/b/a_fold"/>
</dbReference>
<proteinExistence type="predicted"/>
<dbReference type="GO" id="GO:0008033">
    <property type="term" value="P:tRNA processing"/>
    <property type="evidence" value="ECO:0007669"/>
    <property type="project" value="InterPro"/>
</dbReference>
<organism evidence="4 5">
    <name type="scientific">Candidatus Desulfovibrio intestinipullorum</name>
    <dbReference type="NCBI Taxonomy" id="2838536"/>
    <lineage>
        <taxon>Bacteria</taxon>
        <taxon>Pseudomonadati</taxon>
        <taxon>Thermodesulfobacteriota</taxon>
        <taxon>Desulfovibrionia</taxon>
        <taxon>Desulfovibrionales</taxon>
        <taxon>Desulfovibrionaceae</taxon>
        <taxon>Desulfovibrio</taxon>
    </lineage>
</organism>
<dbReference type="PANTHER" id="PTHR43686">
    <property type="entry name" value="SULFURTRANSFERASE-RELATED"/>
    <property type="match status" value="1"/>
</dbReference>
<protein>
    <submittedName>
        <fullName evidence="4">tRNA 2-thiocytidine biosynthesis TtcA family protein</fullName>
    </submittedName>
</protein>
<keyword evidence="1" id="KW-0808">Transferase</keyword>
<feature type="compositionally biased region" description="Basic and acidic residues" evidence="2">
    <location>
        <begin position="245"/>
        <end position="256"/>
    </location>
</feature>
<comment type="caution">
    <text evidence="4">The sequence shown here is derived from an EMBL/GenBank/DDBJ whole genome shotgun (WGS) entry which is preliminary data.</text>
</comment>
<feature type="domain" description="tRNA(Ile)-lysidine/2-thiocytidine synthase N-terminal" evidence="3">
    <location>
        <begin position="32"/>
        <end position="195"/>
    </location>
</feature>
<accession>A0A9D1PWC2</accession>
<evidence type="ECO:0000256" key="1">
    <source>
        <dbReference type="ARBA" id="ARBA00022679"/>
    </source>
</evidence>
<evidence type="ECO:0000256" key="2">
    <source>
        <dbReference type="SAM" id="MobiDB-lite"/>
    </source>
</evidence>
<sequence>MREKRNFAQETCIRSMGKTMQQTGMLYPGCRVGVAVSGGVDSFVLLKCLRIRQGIVPFPFELLAIHLNPGFDPDNHAPLVRWLSENGIAGHIEVTDYGLQGHSEQNLRNSPCFRCAWLRRRRLFELCREYHLTHLAIGHNAEDLVSTFFLNLCRNGRVEGMSMSEPFFGGALQVIRPLMLVNKRHIRAAARRWELPVWANPCPSAGHTSRSDMEETLQTLYQVTGNAQKCIFNGLLRWQFDKDRQKNATKEDEKGRGLGHAARVRD</sequence>
<name>A0A9D1PWC2_9BACT</name>
<gene>
    <name evidence="4" type="ORF">H9894_00905</name>
</gene>
<dbReference type="Proteomes" id="UP000886752">
    <property type="component" value="Unassembled WGS sequence"/>
</dbReference>
<dbReference type="PANTHER" id="PTHR43686:SF1">
    <property type="entry name" value="AMINOTRAN_5 DOMAIN-CONTAINING PROTEIN"/>
    <property type="match status" value="1"/>
</dbReference>
<reference evidence="4" key="1">
    <citation type="journal article" date="2021" name="PeerJ">
        <title>Extensive microbial diversity within the chicken gut microbiome revealed by metagenomics and culture.</title>
        <authorList>
            <person name="Gilroy R."/>
            <person name="Ravi A."/>
            <person name="Getino M."/>
            <person name="Pursley I."/>
            <person name="Horton D.L."/>
            <person name="Alikhan N.F."/>
            <person name="Baker D."/>
            <person name="Gharbi K."/>
            <person name="Hall N."/>
            <person name="Watson M."/>
            <person name="Adriaenssens E.M."/>
            <person name="Foster-Nyarko E."/>
            <person name="Jarju S."/>
            <person name="Secka A."/>
            <person name="Antonio M."/>
            <person name="Oren A."/>
            <person name="Chaudhuri R.R."/>
            <person name="La Ragione R."/>
            <person name="Hildebrand F."/>
            <person name="Pallen M.J."/>
        </authorList>
    </citation>
    <scope>NUCLEOTIDE SEQUENCE</scope>
    <source>
        <strain evidence="4">ChiHecec2B26-446</strain>
    </source>
</reference>
<evidence type="ECO:0000313" key="5">
    <source>
        <dbReference type="Proteomes" id="UP000886752"/>
    </source>
</evidence>
<reference evidence="4" key="2">
    <citation type="submission" date="2021-04" db="EMBL/GenBank/DDBJ databases">
        <authorList>
            <person name="Gilroy R."/>
        </authorList>
    </citation>
    <scope>NUCLEOTIDE SEQUENCE</scope>
    <source>
        <strain evidence="4">ChiHecec2B26-446</strain>
    </source>
</reference>
<dbReference type="SUPFAM" id="SSF52402">
    <property type="entry name" value="Adenine nucleotide alpha hydrolases-like"/>
    <property type="match status" value="1"/>
</dbReference>
<dbReference type="EMBL" id="DXHV01000011">
    <property type="protein sequence ID" value="HIV99742.1"/>
    <property type="molecule type" value="Genomic_DNA"/>
</dbReference>
<dbReference type="Gene3D" id="3.40.50.620">
    <property type="entry name" value="HUPs"/>
    <property type="match status" value="1"/>
</dbReference>
<dbReference type="InterPro" id="IPR035107">
    <property type="entry name" value="tRNA_thiolation_TtcA_Ctu1"/>
</dbReference>
<dbReference type="GO" id="GO:0016740">
    <property type="term" value="F:transferase activity"/>
    <property type="evidence" value="ECO:0007669"/>
    <property type="project" value="UniProtKB-KW"/>
</dbReference>